<evidence type="ECO:0000256" key="1">
    <source>
        <dbReference type="SAM" id="MobiDB-lite"/>
    </source>
</evidence>
<gene>
    <name evidence="2" type="ORF">CTOB1V02_LOCUS3559</name>
</gene>
<feature type="region of interest" description="Disordered" evidence="1">
    <location>
        <begin position="294"/>
        <end position="417"/>
    </location>
</feature>
<protein>
    <submittedName>
        <fullName evidence="2">Uncharacterized protein</fullName>
    </submittedName>
</protein>
<feature type="compositionally biased region" description="Basic and acidic residues" evidence="1">
    <location>
        <begin position="113"/>
        <end position="126"/>
    </location>
</feature>
<feature type="compositionally biased region" description="Basic residues" evidence="1">
    <location>
        <begin position="367"/>
        <end position="386"/>
    </location>
</feature>
<organism evidence="2">
    <name type="scientific">Cyprideis torosa</name>
    <dbReference type="NCBI Taxonomy" id="163714"/>
    <lineage>
        <taxon>Eukaryota</taxon>
        <taxon>Metazoa</taxon>
        <taxon>Ecdysozoa</taxon>
        <taxon>Arthropoda</taxon>
        <taxon>Crustacea</taxon>
        <taxon>Oligostraca</taxon>
        <taxon>Ostracoda</taxon>
        <taxon>Podocopa</taxon>
        <taxon>Podocopida</taxon>
        <taxon>Cytherocopina</taxon>
        <taxon>Cytheroidea</taxon>
        <taxon>Cytherideidae</taxon>
        <taxon>Cyprideis</taxon>
    </lineage>
</organism>
<feature type="region of interest" description="Disordered" evidence="1">
    <location>
        <begin position="1"/>
        <end position="86"/>
    </location>
</feature>
<feature type="region of interest" description="Disordered" evidence="1">
    <location>
        <begin position="155"/>
        <end position="187"/>
    </location>
</feature>
<evidence type="ECO:0000313" key="2">
    <source>
        <dbReference type="EMBL" id="CAD7225624.1"/>
    </source>
</evidence>
<reference evidence="2" key="1">
    <citation type="submission" date="2020-11" db="EMBL/GenBank/DDBJ databases">
        <authorList>
            <person name="Tran Van P."/>
        </authorList>
    </citation>
    <scope>NUCLEOTIDE SEQUENCE</scope>
</reference>
<feature type="compositionally biased region" description="Low complexity" evidence="1">
    <location>
        <begin position="405"/>
        <end position="417"/>
    </location>
</feature>
<sequence>MAPPEEASDHEEENYPTFPPDEEENQDCNQALALEDSNQTLALEEDNHQTANNQEDDSSSSAVPLSIAPPPTTAHRTPTVSTRDFMQELELALRRRRQRIQDAEYGGPSDPQRSTEEQHDNKHDGTNEGMTGGQDNLMTTTARISQWTSMRLHQGGSFKRGTEGGSSTMETQEKVRTGENEQVDEESRWRHPYLAHLEECPTPAYQSSAASGTPTPVTPPIRTVRDVMRDLSEAKQVLEPNSGGGDRGTLRTCKGLFFKPVLQGLRGRHPALQWMDNLTNSSSPLPEIQRKVKRQLTEPSTNPTGRDPRHPRAPYTLLGDIIPNGRQLVRPPAPVSSTSPSSTPESQHSSRRISLPQLLFGIGGHGMTRRRRNSNERRTRRMRWRNGRQADRGRTGEETAVVTESASQTTDQSQTASSSYWFWLPIPDWFRLRFRGSGGREVSSSDSQLNRGDVQGTGDHQTTNEDEETPREGSNTPTDSSNHTDH</sequence>
<feature type="compositionally biased region" description="Acidic residues" evidence="1">
    <location>
        <begin position="1"/>
        <end position="26"/>
    </location>
</feature>
<feature type="compositionally biased region" description="Basic and acidic residues" evidence="1">
    <location>
        <begin position="388"/>
        <end position="397"/>
    </location>
</feature>
<dbReference type="EMBL" id="OB660616">
    <property type="protein sequence ID" value="CAD7225624.1"/>
    <property type="molecule type" value="Genomic_DNA"/>
</dbReference>
<feature type="compositionally biased region" description="Low complexity" evidence="1">
    <location>
        <begin position="335"/>
        <end position="347"/>
    </location>
</feature>
<dbReference type="AlphaFoldDB" id="A0A7R8W622"/>
<proteinExistence type="predicted"/>
<feature type="region of interest" description="Disordered" evidence="1">
    <location>
        <begin position="103"/>
        <end position="135"/>
    </location>
</feature>
<feature type="compositionally biased region" description="Polar residues" evidence="1">
    <location>
        <begin position="472"/>
        <end position="486"/>
    </location>
</feature>
<name>A0A7R8W622_9CRUS</name>
<feature type="compositionally biased region" description="Polar residues" evidence="1">
    <location>
        <begin position="49"/>
        <end position="63"/>
    </location>
</feature>
<feature type="compositionally biased region" description="Basic and acidic residues" evidence="1">
    <location>
        <begin position="171"/>
        <end position="187"/>
    </location>
</feature>
<accession>A0A7R8W622</accession>
<feature type="region of interest" description="Disordered" evidence="1">
    <location>
        <begin position="437"/>
        <end position="486"/>
    </location>
</feature>